<sequence>LALSLGKPYKLEPGGYHLMLFDLKKSLSDSQTVDFEMTFKNNKGAEFTQKVKAIVKGSENNHQQLQQSDHEHHHNH</sequence>
<proteinExistence type="predicted"/>
<feature type="non-terminal residue" evidence="2">
    <location>
        <position position="1"/>
    </location>
</feature>
<dbReference type="STRING" id="1132855.GCA_000384255_02359"/>
<accession>A0A351RCA1</accession>
<dbReference type="Pfam" id="PF04314">
    <property type="entry name" value="PCuAC"/>
    <property type="match status" value="1"/>
</dbReference>
<evidence type="ECO:0000256" key="1">
    <source>
        <dbReference type="SAM" id="MobiDB-lite"/>
    </source>
</evidence>
<dbReference type="Gene3D" id="2.60.40.1890">
    <property type="entry name" value="PCu(A)C copper chaperone"/>
    <property type="match status" value="1"/>
</dbReference>
<dbReference type="Proteomes" id="UP000264313">
    <property type="component" value="Unassembled WGS sequence"/>
</dbReference>
<feature type="compositionally biased region" description="Polar residues" evidence="1">
    <location>
        <begin position="58"/>
        <end position="67"/>
    </location>
</feature>
<dbReference type="InterPro" id="IPR036182">
    <property type="entry name" value="PCuAC_sf"/>
</dbReference>
<gene>
    <name evidence="2" type="ORF">DCW48_09055</name>
</gene>
<dbReference type="EMBL" id="DNAA01000215">
    <property type="protein sequence ID" value="HBA09672.1"/>
    <property type="molecule type" value="Genomic_DNA"/>
</dbReference>
<name>A0A351RCA1_9PROT</name>
<comment type="caution">
    <text evidence="2">The sequence shown here is derived from an EMBL/GenBank/DDBJ whole genome shotgun (WGS) entry which is preliminary data.</text>
</comment>
<dbReference type="AlphaFoldDB" id="A0A351RCA1"/>
<reference evidence="2 3" key="1">
    <citation type="journal article" date="2018" name="Nat. Biotechnol.">
        <title>A standardized bacterial taxonomy based on genome phylogeny substantially revises the tree of life.</title>
        <authorList>
            <person name="Parks D.H."/>
            <person name="Chuvochina M."/>
            <person name="Waite D.W."/>
            <person name="Rinke C."/>
            <person name="Skarshewski A."/>
            <person name="Chaumeil P.A."/>
            <person name="Hugenholtz P."/>
        </authorList>
    </citation>
    <scope>NUCLEOTIDE SEQUENCE [LARGE SCALE GENOMIC DNA]</scope>
    <source>
        <strain evidence="2">UBA9958</strain>
    </source>
</reference>
<evidence type="ECO:0000313" key="3">
    <source>
        <dbReference type="Proteomes" id="UP000264313"/>
    </source>
</evidence>
<evidence type="ECO:0000313" key="2">
    <source>
        <dbReference type="EMBL" id="HBA09672.1"/>
    </source>
</evidence>
<dbReference type="SUPFAM" id="SSF110087">
    <property type="entry name" value="DR1885-like metal-binding protein"/>
    <property type="match status" value="1"/>
</dbReference>
<protein>
    <submittedName>
        <fullName evidence="2">Copper chaperone PCu(A)C</fullName>
    </submittedName>
</protein>
<feature type="region of interest" description="Disordered" evidence="1">
    <location>
        <begin position="57"/>
        <end position="76"/>
    </location>
</feature>
<organism evidence="2 3">
    <name type="scientific">Methylotenera mobilis</name>
    <dbReference type="NCBI Taxonomy" id="359408"/>
    <lineage>
        <taxon>Bacteria</taxon>
        <taxon>Pseudomonadati</taxon>
        <taxon>Pseudomonadota</taxon>
        <taxon>Betaproteobacteria</taxon>
        <taxon>Nitrosomonadales</taxon>
        <taxon>Methylophilaceae</taxon>
        <taxon>Methylotenera</taxon>
    </lineage>
</organism>
<dbReference type="InterPro" id="IPR007410">
    <property type="entry name" value="LpqE-like"/>
</dbReference>